<comment type="caution">
    <text evidence="3">The sequence shown here is derived from an EMBL/GenBank/DDBJ whole genome shotgun (WGS) entry which is preliminary data.</text>
</comment>
<feature type="region of interest" description="Disordered" evidence="1">
    <location>
        <begin position="1"/>
        <end position="41"/>
    </location>
</feature>
<accession>A0A642V5A9</accession>
<dbReference type="VEuPathDB" id="FungiDB:TRICI_002917"/>
<reference evidence="3" key="1">
    <citation type="journal article" date="2019" name="G3 (Bethesda)">
        <title>Genome Assemblies of Two Rare Opportunistic Yeast Pathogens: Diutina rugosa (syn. Candida rugosa) and Trichomonascus ciferrii (syn. Candida ciferrii).</title>
        <authorList>
            <person name="Mixao V."/>
            <person name="Saus E."/>
            <person name="Hansen A.P."/>
            <person name="Lass-Florl C."/>
            <person name="Gabaldon T."/>
        </authorList>
    </citation>
    <scope>NUCLEOTIDE SEQUENCE</scope>
    <source>
        <strain evidence="3">CBS 4856</strain>
    </source>
</reference>
<evidence type="ECO:0000256" key="2">
    <source>
        <dbReference type="SAM" id="Phobius"/>
    </source>
</evidence>
<keyword evidence="2" id="KW-0812">Transmembrane</keyword>
<sequence>MEAVSAQEEEANDEGKEEEVPLEEVLQQNKPMVAESSPKDEWLPNFSLDTSAGPDTQLVPYEVPRSNPYVAAFRPSRRSHPAYTVAAQPLDFHVPHTKNNVYRKPIAHSPRDKDLYDDVINLLNRVPQDQTSPSANSILVARFLICLGMLIAYPIAGTLLFVIFFGLELYLSQDPHHTP</sequence>
<feature type="compositionally biased region" description="Acidic residues" evidence="1">
    <location>
        <begin position="7"/>
        <end position="22"/>
    </location>
</feature>
<name>A0A642V5A9_9ASCO</name>
<dbReference type="Proteomes" id="UP000761534">
    <property type="component" value="Unassembled WGS sequence"/>
</dbReference>
<keyword evidence="2" id="KW-1133">Transmembrane helix</keyword>
<dbReference type="EMBL" id="SWFS01000201">
    <property type="protein sequence ID" value="KAA8914419.1"/>
    <property type="molecule type" value="Genomic_DNA"/>
</dbReference>
<keyword evidence="2" id="KW-0472">Membrane</keyword>
<evidence type="ECO:0000256" key="1">
    <source>
        <dbReference type="SAM" id="MobiDB-lite"/>
    </source>
</evidence>
<organism evidence="3 4">
    <name type="scientific">Trichomonascus ciferrii</name>
    <dbReference type="NCBI Taxonomy" id="44093"/>
    <lineage>
        <taxon>Eukaryota</taxon>
        <taxon>Fungi</taxon>
        <taxon>Dikarya</taxon>
        <taxon>Ascomycota</taxon>
        <taxon>Saccharomycotina</taxon>
        <taxon>Dipodascomycetes</taxon>
        <taxon>Dipodascales</taxon>
        <taxon>Trichomonascaceae</taxon>
        <taxon>Trichomonascus</taxon>
        <taxon>Trichomonascus ciferrii complex</taxon>
    </lineage>
</organism>
<gene>
    <name evidence="3" type="ORF">TRICI_002917</name>
</gene>
<feature type="transmembrane region" description="Helical" evidence="2">
    <location>
        <begin position="143"/>
        <end position="167"/>
    </location>
</feature>
<evidence type="ECO:0000313" key="4">
    <source>
        <dbReference type="Proteomes" id="UP000761534"/>
    </source>
</evidence>
<dbReference type="AlphaFoldDB" id="A0A642V5A9"/>
<proteinExistence type="predicted"/>
<keyword evidence="4" id="KW-1185">Reference proteome</keyword>
<evidence type="ECO:0000313" key="3">
    <source>
        <dbReference type="EMBL" id="KAA8914419.1"/>
    </source>
</evidence>
<protein>
    <submittedName>
        <fullName evidence="3">Uncharacterized protein</fullName>
    </submittedName>
</protein>